<evidence type="ECO:0000256" key="3">
    <source>
        <dbReference type="ARBA" id="ARBA00023082"/>
    </source>
</evidence>
<dbReference type="InterPro" id="IPR007627">
    <property type="entry name" value="RNA_pol_sigma70_r2"/>
</dbReference>
<evidence type="ECO:0000313" key="7">
    <source>
        <dbReference type="EMBL" id="AUX33617.1"/>
    </source>
</evidence>
<dbReference type="GO" id="GO:0003677">
    <property type="term" value="F:DNA binding"/>
    <property type="evidence" value="ECO:0007669"/>
    <property type="project" value="UniProtKB-KW"/>
</dbReference>
<keyword evidence="4" id="KW-0238">DNA-binding</keyword>
<dbReference type="PANTHER" id="PTHR43133:SF8">
    <property type="entry name" value="RNA POLYMERASE SIGMA FACTOR HI_1459-RELATED"/>
    <property type="match status" value="1"/>
</dbReference>
<evidence type="ECO:0000259" key="6">
    <source>
        <dbReference type="Pfam" id="PF04542"/>
    </source>
</evidence>
<reference evidence="7 8" key="1">
    <citation type="submission" date="2015-09" db="EMBL/GenBank/DDBJ databases">
        <title>Sorangium comparison.</title>
        <authorList>
            <person name="Zaburannyi N."/>
            <person name="Bunk B."/>
            <person name="Overmann J."/>
            <person name="Mueller R."/>
        </authorList>
    </citation>
    <scope>NUCLEOTIDE SEQUENCE [LARGE SCALE GENOMIC DNA]</scope>
    <source>
        <strain evidence="7 8">So ce836</strain>
    </source>
</reference>
<evidence type="ECO:0000256" key="4">
    <source>
        <dbReference type="ARBA" id="ARBA00023125"/>
    </source>
</evidence>
<dbReference type="InterPro" id="IPR013325">
    <property type="entry name" value="RNA_pol_sigma_r2"/>
</dbReference>
<dbReference type="InterPro" id="IPR013324">
    <property type="entry name" value="RNA_pol_sigma_r3/r4-like"/>
</dbReference>
<dbReference type="RefSeq" id="WP_129576949.1">
    <property type="nucleotide sequence ID" value="NZ_CP012672.1"/>
</dbReference>
<dbReference type="Pfam" id="PF04542">
    <property type="entry name" value="Sigma70_r2"/>
    <property type="match status" value="1"/>
</dbReference>
<evidence type="ECO:0000256" key="5">
    <source>
        <dbReference type="ARBA" id="ARBA00023163"/>
    </source>
</evidence>
<dbReference type="SUPFAM" id="SSF88659">
    <property type="entry name" value="Sigma3 and sigma4 domains of RNA polymerase sigma factors"/>
    <property type="match status" value="1"/>
</dbReference>
<organism evidence="7 8">
    <name type="scientific">Sorangium cellulosum</name>
    <name type="common">Polyangium cellulosum</name>
    <dbReference type="NCBI Taxonomy" id="56"/>
    <lineage>
        <taxon>Bacteria</taxon>
        <taxon>Pseudomonadati</taxon>
        <taxon>Myxococcota</taxon>
        <taxon>Polyangia</taxon>
        <taxon>Polyangiales</taxon>
        <taxon>Polyangiaceae</taxon>
        <taxon>Sorangium</taxon>
    </lineage>
</organism>
<gene>
    <name evidence="7" type="ORF">SOCE836_057780</name>
</gene>
<dbReference type="PANTHER" id="PTHR43133">
    <property type="entry name" value="RNA POLYMERASE ECF-TYPE SIGMA FACTO"/>
    <property type="match status" value="1"/>
</dbReference>
<comment type="similarity">
    <text evidence="1">Belongs to the sigma-70 factor family. ECF subfamily.</text>
</comment>
<dbReference type="InterPro" id="IPR039425">
    <property type="entry name" value="RNA_pol_sigma-70-like"/>
</dbReference>
<dbReference type="Proteomes" id="UP000295497">
    <property type="component" value="Chromosome"/>
</dbReference>
<dbReference type="GO" id="GO:0016987">
    <property type="term" value="F:sigma factor activity"/>
    <property type="evidence" value="ECO:0007669"/>
    <property type="project" value="UniProtKB-KW"/>
</dbReference>
<accession>A0A4P2QTE0</accession>
<evidence type="ECO:0000256" key="1">
    <source>
        <dbReference type="ARBA" id="ARBA00010641"/>
    </source>
</evidence>
<keyword evidence="5" id="KW-0804">Transcription</keyword>
<evidence type="ECO:0000256" key="2">
    <source>
        <dbReference type="ARBA" id="ARBA00023015"/>
    </source>
</evidence>
<dbReference type="InterPro" id="IPR036388">
    <property type="entry name" value="WH-like_DNA-bd_sf"/>
</dbReference>
<evidence type="ECO:0000313" key="8">
    <source>
        <dbReference type="Proteomes" id="UP000295497"/>
    </source>
</evidence>
<protein>
    <recommendedName>
        <fullName evidence="6">RNA polymerase sigma-70 region 2 domain-containing protein</fullName>
    </recommendedName>
</protein>
<dbReference type="NCBIfam" id="TIGR02937">
    <property type="entry name" value="sigma70-ECF"/>
    <property type="match status" value="1"/>
</dbReference>
<dbReference type="InterPro" id="IPR014284">
    <property type="entry name" value="RNA_pol_sigma-70_dom"/>
</dbReference>
<sequence>MGEPGSPPTGFEFFRRLARRFGVPARDAEDLAQDALLRELEADQRVELGEARAAYGATIVLNLARNHVRNARRRGEVLTPFDDHELHAERPTPEEMLVDWIDVADPAPDAAATMESDSIRTATIDAVNALDPKLRLVLVAHDLNGVSMAQIAEDAGLPLSVVYKQRIKAIGALRDIIGLRENMEDFARRVGPQ</sequence>
<feature type="domain" description="RNA polymerase sigma-70 region 2" evidence="6">
    <location>
        <begin position="15"/>
        <end position="74"/>
    </location>
</feature>
<dbReference type="SUPFAM" id="SSF88946">
    <property type="entry name" value="Sigma2 domain of RNA polymerase sigma factors"/>
    <property type="match status" value="1"/>
</dbReference>
<dbReference type="Gene3D" id="1.10.1740.10">
    <property type="match status" value="1"/>
</dbReference>
<keyword evidence="3" id="KW-0731">Sigma factor</keyword>
<dbReference type="AlphaFoldDB" id="A0A4P2QTE0"/>
<proteinExistence type="inferred from homology"/>
<dbReference type="Gene3D" id="1.10.10.10">
    <property type="entry name" value="Winged helix-like DNA-binding domain superfamily/Winged helix DNA-binding domain"/>
    <property type="match status" value="1"/>
</dbReference>
<name>A0A4P2QTE0_SORCE</name>
<dbReference type="GO" id="GO:0006352">
    <property type="term" value="P:DNA-templated transcription initiation"/>
    <property type="evidence" value="ECO:0007669"/>
    <property type="project" value="InterPro"/>
</dbReference>
<keyword evidence="2" id="KW-0805">Transcription regulation</keyword>
<dbReference type="EMBL" id="CP012672">
    <property type="protein sequence ID" value="AUX33617.1"/>
    <property type="molecule type" value="Genomic_DNA"/>
</dbReference>